<feature type="region of interest" description="Disordered" evidence="1">
    <location>
        <begin position="1"/>
        <end position="31"/>
    </location>
</feature>
<feature type="region of interest" description="Disordered" evidence="1">
    <location>
        <begin position="317"/>
        <end position="357"/>
    </location>
</feature>
<feature type="region of interest" description="Disordered" evidence="1">
    <location>
        <begin position="68"/>
        <end position="87"/>
    </location>
</feature>
<evidence type="ECO:0000313" key="2">
    <source>
        <dbReference type="EMBL" id="KAJ3052790.1"/>
    </source>
</evidence>
<feature type="compositionally biased region" description="Basic and acidic residues" evidence="1">
    <location>
        <begin position="343"/>
        <end position="357"/>
    </location>
</feature>
<feature type="region of interest" description="Disordered" evidence="1">
    <location>
        <begin position="186"/>
        <end position="211"/>
    </location>
</feature>
<organism evidence="2 3">
    <name type="scientific">Rhizophlyctis rosea</name>
    <dbReference type="NCBI Taxonomy" id="64517"/>
    <lineage>
        <taxon>Eukaryota</taxon>
        <taxon>Fungi</taxon>
        <taxon>Fungi incertae sedis</taxon>
        <taxon>Chytridiomycota</taxon>
        <taxon>Chytridiomycota incertae sedis</taxon>
        <taxon>Chytridiomycetes</taxon>
        <taxon>Rhizophlyctidales</taxon>
        <taxon>Rhizophlyctidaceae</taxon>
        <taxon>Rhizophlyctis</taxon>
    </lineage>
</organism>
<reference evidence="2" key="1">
    <citation type="submission" date="2020-05" db="EMBL/GenBank/DDBJ databases">
        <title>Phylogenomic resolution of chytrid fungi.</title>
        <authorList>
            <person name="Stajich J.E."/>
            <person name="Amses K."/>
            <person name="Simmons R."/>
            <person name="Seto K."/>
            <person name="Myers J."/>
            <person name="Bonds A."/>
            <person name="Quandt C.A."/>
            <person name="Barry K."/>
            <person name="Liu P."/>
            <person name="Grigoriev I."/>
            <person name="Longcore J.E."/>
            <person name="James T.Y."/>
        </authorList>
    </citation>
    <scope>NUCLEOTIDE SEQUENCE</scope>
    <source>
        <strain evidence="2">JEL0318</strain>
    </source>
</reference>
<feature type="compositionally biased region" description="Polar residues" evidence="1">
    <location>
        <begin position="190"/>
        <end position="204"/>
    </location>
</feature>
<dbReference type="Proteomes" id="UP001212841">
    <property type="component" value="Unassembled WGS sequence"/>
</dbReference>
<name>A0AAD5SES9_9FUNG</name>
<dbReference type="AlphaFoldDB" id="A0AAD5SES9"/>
<protein>
    <submittedName>
        <fullName evidence="2">Uncharacterized protein</fullName>
    </submittedName>
</protein>
<feature type="compositionally biased region" description="Polar residues" evidence="1">
    <location>
        <begin position="134"/>
        <end position="153"/>
    </location>
</feature>
<sequence length="401" mass="44625">MSTVPNEELDSPPESPRSEASEHSPTTNTSLGLFQLDLDLDMGNKSSKVNEADMMSAVLGVIEDVNAEEKRRADEEKQERQFVEEHMKRQKYLNRHSWKKSIFGGGVASWGLNQNSSFRPHNKPPTYPTKSKRGSMSSIDLTTPPTQHQRRSTVASIDVRGFEAQYYPSPPSSPKQRRSRVAGLFPTLNEDMTISPRDSSFQPSSDDENVPLGHQVRRASMDTPRGVHQYGYQSTPQFQSVPTSFTMSRQGISGPPATMGRRRRTSMVPSANGVYQSLVPAMSAPILIPQSLNMPPPPYHQSLPTIADDDHMPLGILVNSNQPPRTRRRSNSELPKYTVNPEPTRRSVSFDRPMPRDDTVPLGLIHGRRSLDSGTGALRGGKPGYVAEWLRNTTIPEAVEE</sequence>
<keyword evidence="3" id="KW-1185">Reference proteome</keyword>
<dbReference type="EMBL" id="JADGJD010000265">
    <property type="protein sequence ID" value="KAJ3052790.1"/>
    <property type="molecule type" value="Genomic_DNA"/>
</dbReference>
<evidence type="ECO:0000313" key="3">
    <source>
        <dbReference type="Proteomes" id="UP001212841"/>
    </source>
</evidence>
<comment type="caution">
    <text evidence="2">The sequence shown here is derived from an EMBL/GenBank/DDBJ whole genome shotgun (WGS) entry which is preliminary data.</text>
</comment>
<accession>A0AAD5SES9</accession>
<gene>
    <name evidence="2" type="ORF">HK097_005657</name>
</gene>
<evidence type="ECO:0000256" key="1">
    <source>
        <dbReference type="SAM" id="MobiDB-lite"/>
    </source>
</evidence>
<proteinExistence type="predicted"/>
<feature type="region of interest" description="Disordered" evidence="1">
    <location>
        <begin position="113"/>
        <end position="153"/>
    </location>
</feature>